<name>A0ABQ5WA39_9HYPH</name>
<evidence type="ECO:0000259" key="1">
    <source>
        <dbReference type="Pfam" id="PF01850"/>
    </source>
</evidence>
<sequence>MLGVDTNVLVRFVTQDDPQQYRLASELFAGAGDDGLFANPVVFVELYWVLRRVKKMPKVDILAVLEGLLDSRELLVERRDLVIEALDLAARLGVDFSDAVIGLLNRQFGCSVTATFDKEALRLPQFQSVQDAIA</sequence>
<dbReference type="InterPro" id="IPR002716">
    <property type="entry name" value="PIN_dom"/>
</dbReference>
<dbReference type="InterPro" id="IPR029060">
    <property type="entry name" value="PIN-like_dom_sf"/>
</dbReference>
<dbReference type="SUPFAM" id="SSF88723">
    <property type="entry name" value="PIN domain-like"/>
    <property type="match status" value="1"/>
</dbReference>
<protein>
    <submittedName>
        <fullName evidence="2">PIN domain-containing protein</fullName>
    </submittedName>
</protein>
<dbReference type="PANTHER" id="PTHR39664">
    <property type="match status" value="1"/>
</dbReference>
<accession>A0ABQ5WA39</accession>
<comment type="caution">
    <text evidence="2">The sequence shown here is derived from an EMBL/GenBank/DDBJ whole genome shotgun (WGS) entry which is preliminary data.</text>
</comment>
<evidence type="ECO:0000313" key="3">
    <source>
        <dbReference type="Proteomes" id="UP001156691"/>
    </source>
</evidence>
<keyword evidence="3" id="KW-1185">Reference proteome</keyword>
<dbReference type="CDD" id="cd18683">
    <property type="entry name" value="PIN_VapC-like"/>
    <property type="match status" value="1"/>
</dbReference>
<feature type="domain" description="PIN" evidence="1">
    <location>
        <begin position="4"/>
        <end position="122"/>
    </location>
</feature>
<reference evidence="3" key="1">
    <citation type="journal article" date="2019" name="Int. J. Syst. Evol. Microbiol.">
        <title>The Global Catalogue of Microorganisms (GCM) 10K type strain sequencing project: providing services to taxonomists for standard genome sequencing and annotation.</title>
        <authorList>
            <consortium name="The Broad Institute Genomics Platform"/>
            <consortium name="The Broad Institute Genome Sequencing Center for Infectious Disease"/>
            <person name="Wu L."/>
            <person name="Ma J."/>
        </authorList>
    </citation>
    <scope>NUCLEOTIDE SEQUENCE [LARGE SCALE GENOMIC DNA]</scope>
    <source>
        <strain evidence="3">NBRC 112416</strain>
    </source>
</reference>
<gene>
    <name evidence="2" type="ORF">GCM10010862_40640</name>
</gene>
<dbReference type="Gene3D" id="3.40.50.1010">
    <property type="entry name" value="5'-nuclease"/>
    <property type="match status" value="1"/>
</dbReference>
<evidence type="ECO:0000313" key="2">
    <source>
        <dbReference type="EMBL" id="GLQ56805.1"/>
    </source>
</evidence>
<dbReference type="EMBL" id="BSNS01000022">
    <property type="protein sequence ID" value="GLQ56805.1"/>
    <property type="molecule type" value="Genomic_DNA"/>
</dbReference>
<proteinExistence type="predicted"/>
<dbReference type="PANTHER" id="PTHR39664:SF2">
    <property type="entry name" value="NUCLEIC ACID-BINDING PROTEIN, CONTAINING PIN DOMAIN-RELATED"/>
    <property type="match status" value="1"/>
</dbReference>
<dbReference type="Proteomes" id="UP001156691">
    <property type="component" value="Unassembled WGS sequence"/>
</dbReference>
<dbReference type="Pfam" id="PF01850">
    <property type="entry name" value="PIN"/>
    <property type="match status" value="1"/>
</dbReference>
<organism evidence="2 3">
    <name type="scientific">Devosia nitrariae</name>
    <dbReference type="NCBI Taxonomy" id="2071872"/>
    <lineage>
        <taxon>Bacteria</taxon>
        <taxon>Pseudomonadati</taxon>
        <taxon>Pseudomonadota</taxon>
        <taxon>Alphaproteobacteria</taxon>
        <taxon>Hyphomicrobiales</taxon>
        <taxon>Devosiaceae</taxon>
        <taxon>Devosia</taxon>
    </lineage>
</organism>
<dbReference type="RefSeq" id="WP_284342206.1">
    <property type="nucleotide sequence ID" value="NZ_BSNS01000022.1"/>
</dbReference>